<gene>
    <name evidence="11" type="ORF">POM88_037701</name>
</gene>
<keyword evidence="6" id="KW-0406">Ion transport</keyword>
<evidence type="ECO:0000256" key="7">
    <source>
        <dbReference type="ARBA" id="ARBA00023136"/>
    </source>
</evidence>
<dbReference type="GO" id="GO:0015743">
    <property type="term" value="P:malate transport"/>
    <property type="evidence" value="ECO:0007669"/>
    <property type="project" value="InterPro"/>
</dbReference>
<keyword evidence="4 10" id="KW-0812">Transmembrane</keyword>
<dbReference type="PANTHER" id="PTHR31086">
    <property type="entry name" value="ALUMINUM-ACTIVATED MALATE TRANSPORTER 10"/>
    <property type="match status" value="1"/>
</dbReference>
<dbReference type="Proteomes" id="UP001237642">
    <property type="component" value="Unassembled WGS sequence"/>
</dbReference>
<comment type="caution">
    <text evidence="11">The sequence shown here is derived from an EMBL/GenBank/DDBJ whole genome shotgun (WGS) entry which is preliminary data.</text>
</comment>
<dbReference type="InterPro" id="IPR020966">
    <property type="entry name" value="ALMT"/>
</dbReference>
<evidence type="ECO:0000256" key="4">
    <source>
        <dbReference type="ARBA" id="ARBA00022692"/>
    </source>
</evidence>
<sequence length="203" mass="22220">MHNNTRDSALLVAPDSHNPNIPSTVDILRPITTTLLPQPQPTHFTSTMETSPVSPQESTYVPSSPITSPIVSSPPSASSHTDSTPKFTIGQDEEGIGSNAIWAVMTVVVVLKFTSGVAATYLRFLPYIKKNYDYGVVIFLLTLNLITISSYRVDNVLKIAHVRFYILLQLDVAVESAFLRASSSFRIGQDRTSITPVSLNLKD</sequence>
<evidence type="ECO:0000313" key="12">
    <source>
        <dbReference type="Proteomes" id="UP001237642"/>
    </source>
</evidence>
<keyword evidence="7 10" id="KW-0472">Membrane</keyword>
<evidence type="ECO:0000256" key="3">
    <source>
        <dbReference type="ARBA" id="ARBA00022448"/>
    </source>
</evidence>
<comment type="subcellular location">
    <subcellularLocation>
        <location evidence="1">Membrane</location>
        <topology evidence="1">Multi-pass membrane protein</topology>
    </subcellularLocation>
</comment>
<dbReference type="GO" id="GO:0016020">
    <property type="term" value="C:membrane"/>
    <property type="evidence" value="ECO:0007669"/>
    <property type="project" value="UniProtKB-SubCell"/>
</dbReference>
<evidence type="ECO:0000256" key="10">
    <source>
        <dbReference type="SAM" id="Phobius"/>
    </source>
</evidence>
<feature type="compositionally biased region" description="Polar residues" evidence="9">
    <location>
        <begin position="43"/>
        <end position="57"/>
    </location>
</feature>
<keyword evidence="12" id="KW-1185">Reference proteome</keyword>
<evidence type="ECO:0000256" key="2">
    <source>
        <dbReference type="ARBA" id="ARBA00007079"/>
    </source>
</evidence>
<feature type="region of interest" description="Disordered" evidence="9">
    <location>
        <begin position="41"/>
        <end position="89"/>
    </location>
</feature>
<organism evidence="11 12">
    <name type="scientific">Heracleum sosnowskyi</name>
    <dbReference type="NCBI Taxonomy" id="360622"/>
    <lineage>
        <taxon>Eukaryota</taxon>
        <taxon>Viridiplantae</taxon>
        <taxon>Streptophyta</taxon>
        <taxon>Embryophyta</taxon>
        <taxon>Tracheophyta</taxon>
        <taxon>Spermatophyta</taxon>
        <taxon>Magnoliopsida</taxon>
        <taxon>eudicotyledons</taxon>
        <taxon>Gunneridae</taxon>
        <taxon>Pentapetalae</taxon>
        <taxon>asterids</taxon>
        <taxon>campanulids</taxon>
        <taxon>Apiales</taxon>
        <taxon>Apiaceae</taxon>
        <taxon>Apioideae</taxon>
        <taxon>apioid superclade</taxon>
        <taxon>Tordylieae</taxon>
        <taxon>Tordyliinae</taxon>
        <taxon>Heracleum</taxon>
    </lineage>
</organism>
<feature type="transmembrane region" description="Helical" evidence="10">
    <location>
        <begin position="100"/>
        <end position="122"/>
    </location>
</feature>
<dbReference type="GO" id="GO:0034220">
    <property type="term" value="P:monoatomic ion transmembrane transport"/>
    <property type="evidence" value="ECO:0007669"/>
    <property type="project" value="UniProtKB-KW"/>
</dbReference>
<evidence type="ECO:0000256" key="6">
    <source>
        <dbReference type="ARBA" id="ARBA00023065"/>
    </source>
</evidence>
<keyword evidence="5 10" id="KW-1133">Transmembrane helix</keyword>
<reference evidence="11" key="1">
    <citation type="submission" date="2023-02" db="EMBL/GenBank/DDBJ databases">
        <title>Genome of toxic invasive species Heracleum sosnowskyi carries increased number of genes despite the absence of recent whole-genome duplications.</title>
        <authorList>
            <person name="Schelkunov M."/>
            <person name="Shtratnikova V."/>
            <person name="Makarenko M."/>
            <person name="Klepikova A."/>
            <person name="Omelchenko D."/>
            <person name="Novikova G."/>
            <person name="Obukhova E."/>
            <person name="Bogdanov V."/>
            <person name="Penin A."/>
            <person name="Logacheva M."/>
        </authorList>
    </citation>
    <scope>NUCLEOTIDE SEQUENCE</scope>
    <source>
        <strain evidence="11">Hsosn_3</strain>
        <tissue evidence="11">Leaf</tissue>
    </source>
</reference>
<comment type="similarity">
    <text evidence="2">Belongs to the aromatic acid exporter (TC 2.A.85) family.</text>
</comment>
<keyword evidence="3" id="KW-0813">Transport</keyword>
<feature type="transmembrane region" description="Helical" evidence="10">
    <location>
        <begin position="134"/>
        <end position="153"/>
    </location>
</feature>
<feature type="compositionally biased region" description="Low complexity" evidence="9">
    <location>
        <begin position="58"/>
        <end position="85"/>
    </location>
</feature>
<evidence type="ECO:0000256" key="5">
    <source>
        <dbReference type="ARBA" id="ARBA00022989"/>
    </source>
</evidence>
<dbReference type="Pfam" id="PF11744">
    <property type="entry name" value="ALMT"/>
    <property type="match status" value="1"/>
</dbReference>
<evidence type="ECO:0000313" key="11">
    <source>
        <dbReference type="EMBL" id="KAK1371609.1"/>
    </source>
</evidence>
<accession>A0AAD8HS03</accession>
<evidence type="ECO:0000256" key="8">
    <source>
        <dbReference type="ARBA" id="ARBA00023303"/>
    </source>
</evidence>
<proteinExistence type="inferred from homology"/>
<name>A0AAD8HS03_9APIA</name>
<evidence type="ECO:0000256" key="1">
    <source>
        <dbReference type="ARBA" id="ARBA00004141"/>
    </source>
</evidence>
<protein>
    <submittedName>
        <fullName evidence="11">Uncharacterized protein</fullName>
    </submittedName>
</protein>
<dbReference type="EMBL" id="JAUIZM010000008">
    <property type="protein sequence ID" value="KAK1371609.1"/>
    <property type="molecule type" value="Genomic_DNA"/>
</dbReference>
<dbReference type="AlphaFoldDB" id="A0AAD8HS03"/>
<reference evidence="11" key="2">
    <citation type="submission" date="2023-05" db="EMBL/GenBank/DDBJ databases">
        <authorList>
            <person name="Schelkunov M.I."/>
        </authorList>
    </citation>
    <scope>NUCLEOTIDE SEQUENCE</scope>
    <source>
        <strain evidence="11">Hsosn_3</strain>
        <tissue evidence="11">Leaf</tissue>
    </source>
</reference>
<evidence type="ECO:0000256" key="9">
    <source>
        <dbReference type="SAM" id="MobiDB-lite"/>
    </source>
</evidence>
<keyword evidence="8" id="KW-0407">Ion channel</keyword>